<dbReference type="OMA" id="CEVNSTM"/>
<dbReference type="PANTHER" id="PTHR23192">
    <property type="entry name" value="OLFACTOMEDIN-RELATED"/>
    <property type="match status" value="1"/>
</dbReference>
<dbReference type="Proteomes" id="UP000264800">
    <property type="component" value="Unplaced"/>
</dbReference>
<comment type="subcellular location">
    <subcellularLocation>
        <location evidence="1">Secreted</location>
    </subcellularLocation>
</comment>
<dbReference type="PROSITE" id="PS51132">
    <property type="entry name" value="OLF"/>
    <property type="match status" value="1"/>
</dbReference>
<protein>
    <submittedName>
        <fullName evidence="5">Olfactomedin-like</fullName>
    </submittedName>
</protein>
<name>A0A3Q3AA86_KRYMA</name>
<feature type="domain" description="Olfactomedin-like" evidence="4">
    <location>
        <begin position="126"/>
        <end position="344"/>
    </location>
</feature>
<evidence type="ECO:0000256" key="3">
    <source>
        <dbReference type="PROSITE-ProRule" id="PRU00446"/>
    </source>
</evidence>
<reference evidence="5" key="2">
    <citation type="submission" date="2025-09" db="UniProtKB">
        <authorList>
            <consortium name="Ensembl"/>
        </authorList>
    </citation>
    <scope>IDENTIFICATION</scope>
</reference>
<evidence type="ECO:0000256" key="2">
    <source>
        <dbReference type="ARBA" id="ARBA00022525"/>
    </source>
</evidence>
<dbReference type="SMART" id="SM00284">
    <property type="entry name" value="OLF"/>
    <property type="match status" value="1"/>
</dbReference>
<dbReference type="Pfam" id="PF02191">
    <property type="entry name" value="OLF"/>
    <property type="match status" value="1"/>
</dbReference>
<evidence type="ECO:0000259" key="4">
    <source>
        <dbReference type="PROSITE" id="PS51132"/>
    </source>
</evidence>
<accession>A0A3Q3AA86</accession>
<dbReference type="PANTHER" id="PTHR23192:SF31">
    <property type="entry name" value="OLFACTOMEDIN-4-LIKE"/>
    <property type="match status" value="1"/>
</dbReference>
<keyword evidence="6" id="KW-1185">Reference proteome</keyword>
<dbReference type="Ensembl" id="ENSKMAT00000008094.1">
    <property type="protein sequence ID" value="ENSKMAP00000007969.1"/>
    <property type="gene ID" value="ENSKMAG00000005996.1"/>
</dbReference>
<dbReference type="GO" id="GO:0005615">
    <property type="term" value="C:extracellular space"/>
    <property type="evidence" value="ECO:0007669"/>
    <property type="project" value="TreeGrafter"/>
</dbReference>
<evidence type="ECO:0000256" key="1">
    <source>
        <dbReference type="ARBA" id="ARBA00004613"/>
    </source>
</evidence>
<dbReference type="AlphaFoldDB" id="A0A3Q3AA86"/>
<dbReference type="InterPro" id="IPR050605">
    <property type="entry name" value="Olfactomedin-like_domain"/>
</dbReference>
<sequence>EAGQAQRVTGLIKDGSCQCEVNSTLWSFPALKYEAVLQQIQTCEGSLSSLQEQENVTARLQPFQYLRNKGLYTVLSLRLLGQELSQLETDISAHTQMNNAQKQKLSKENMKTVKENLRYLKNSVESCKTIPKDFRTSISNPVSTKVSPYGKSYISGSWGKQAQMDSDGEKSSYWVQPLVNSHIYGNTMRVYQTYKDFMASVNHKDVTLAPSHSHANSVDGPSAVLYGEALYYHCYRSADVCRYDLKTNTVKRVTLPGTGVGFNNKFPYCYYDCRSNSDVDLEADETGLWALYATIGNHGNLVVSRLLWDNEAQTLNMSQTWETRVFKKAVSNAFMVCGVLYATR</sequence>
<evidence type="ECO:0000313" key="5">
    <source>
        <dbReference type="Ensembl" id="ENSKMAP00000007969.1"/>
    </source>
</evidence>
<comment type="caution">
    <text evidence="3">Lacks conserved residue(s) required for the propagation of feature annotation.</text>
</comment>
<reference evidence="5" key="1">
    <citation type="submission" date="2025-08" db="UniProtKB">
        <authorList>
            <consortium name="Ensembl"/>
        </authorList>
    </citation>
    <scope>IDENTIFICATION</scope>
</reference>
<dbReference type="InterPro" id="IPR003112">
    <property type="entry name" value="Olfac-like_dom"/>
</dbReference>
<dbReference type="GO" id="GO:0007165">
    <property type="term" value="P:signal transduction"/>
    <property type="evidence" value="ECO:0007669"/>
    <property type="project" value="TreeGrafter"/>
</dbReference>
<proteinExistence type="predicted"/>
<dbReference type="GeneTree" id="ENSGT00940000165829"/>
<organism evidence="5 6">
    <name type="scientific">Kryptolebias marmoratus</name>
    <name type="common">Mangrove killifish</name>
    <name type="synonym">Rivulus marmoratus</name>
    <dbReference type="NCBI Taxonomy" id="37003"/>
    <lineage>
        <taxon>Eukaryota</taxon>
        <taxon>Metazoa</taxon>
        <taxon>Chordata</taxon>
        <taxon>Craniata</taxon>
        <taxon>Vertebrata</taxon>
        <taxon>Euteleostomi</taxon>
        <taxon>Actinopterygii</taxon>
        <taxon>Neopterygii</taxon>
        <taxon>Teleostei</taxon>
        <taxon>Neoteleostei</taxon>
        <taxon>Acanthomorphata</taxon>
        <taxon>Ovalentaria</taxon>
        <taxon>Atherinomorphae</taxon>
        <taxon>Cyprinodontiformes</taxon>
        <taxon>Rivulidae</taxon>
        <taxon>Kryptolebias</taxon>
    </lineage>
</organism>
<evidence type="ECO:0000313" key="6">
    <source>
        <dbReference type="Proteomes" id="UP000264800"/>
    </source>
</evidence>
<keyword evidence="2" id="KW-0964">Secreted</keyword>